<keyword evidence="4" id="KW-0812">Transmembrane</keyword>
<dbReference type="SMART" id="SM00387">
    <property type="entry name" value="HATPase_c"/>
    <property type="match status" value="1"/>
</dbReference>
<dbReference type="Pfam" id="PF25323">
    <property type="entry name" value="6TM_PilS"/>
    <property type="match status" value="1"/>
</dbReference>
<dbReference type="PANTHER" id="PTHR43065">
    <property type="entry name" value="SENSOR HISTIDINE KINASE"/>
    <property type="match status" value="1"/>
</dbReference>
<feature type="domain" description="Histidine kinase" evidence="5">
    <location>
        <begin position="330"/>
        <end position="545"/>
    </location>
</feature>
<dbReference type="GO" id="GO:0000155">
    <property type="term" value="F:phosphorelay sensor kinase activity"/>
    <property type="evidence" value="ECO:0007669"/>
    <property type="project" value="InterPro"/>
</dbReference>
<dbReference type="PANTHER" id="PTHR43065:SF52">
    <property type="entry name" value="SENSOR PROTEIN KINASE PILS"/>
    <property type="match status" value="1"/>
</dbReference>
<dbReference type="InterPro" id="IPR036890">
    <property type="entry name" value="HATPase_C_sf"/>
</dbReference>
<dbReference type="STRING" id="488533.SAMN04487960_108231"/>
<dbReference type="AlphaFoldDB" id="A0A1H3B646"/>
<dbReference type="Proteomes" id="UP000199675">
    <property type="component" value="Unassembled WGS sequence"/>
</dbReference>
<evidence type="ECO:0000256" key="2">
    <source>
        <dbReference type="ARBA" id="ARBA00012438"/>
    </source>
</evidence>
<dbReference type="InterPro" id="IPR004358">
    <property type="entry name" value="Sig_transdc_His_kin-like_C"/>
</dbReference>
<keyword evidence="7" id="KW-1185">Reference proteome</keyword>
<accession>A0A1H3B646</accession>
<evidence type="ECO:0000313" key="7">
    <source>
        <dbReference type="Proteomes" id="UP000199675"/>
    </source>
</evidence>
<evidence type="ECO:0000259" key="5">
    <source>
        <dbReference type="PROSITE" id="PS50109"/>
    </source>
</evidence>
<dbReference type="Pfam" id="PF02518">
    <property type="entry name" value="HATPase_c"/>
    <property type="match status" value="1"/>
</dbReference>
<protein>
    <recommendedName>
        <fullName evidence="2">histidine kinase</fullName>
        <ecNumber evidence="2">2.7.13.3</ecNumber>
    </recommendedName>
</protein>
<dbReference type="Gene3D" id="1.10.287.130">
    <property type="match status" value="1"/>
</dbReference>
<dbReference type="PROSITE" id="PS50109">
    <property type="entry name" value="HIS_KIN"/>
    <property type="match status" value="1"/>
</dbReference>
<dbReference type="InterPro" id="IPR005467">
    <property type="entry name" value="His_kinase_dom"/>
</dbReference>
<dbReference type="Gene3D" id="3.30.565.10">
    <property type="entry name" value="Histidine kinase-like ATPase, C-terminal domain"/>
    <property type="match status" value="1"/>
</dbReference>
<dbReference type="CDD" id="cd00082">
    <property type="entry name" value="HisKA"/>
    <property type="match status" value="1"/>
</dbReference>
<keyword evidence="3" id="KW-0597">Phosphoprotein</keyword>
<name>A0A1H3B646_9GAMM</name>
<keyword evidence="6" id="KW-0808">Transferase</keyword>
<evidence type="ECO:0000256" key="3">
    <source>
        <dbReference type="ARBA" id="ARBA00022553"/>
    </source>
</evidence>
<feature type="transmembrane region" description="Helical" evidence="4">
    <location>
        <begin position="161"/>
        <end position="179"/>
    </location>
</feature>
<gene>
    <name evidence="6" type="ORF">SAMN04487960_108231</name>
</gene>
<keyword evidence="4" id="KW-0472">Membrane</keyword>
<evidence type="ECO:0000313" key="6">
    <source>
        <dbReference type="EMBL" id="SDX37373.1"/>
    </source>
</evidence>
<evidence type="ECO:0000256" key="1">
    <source>
        <dbReference type="ARBA" id="ARBA00000085"/>
    </source>
</evidence>
<comment type="catalytic activity">
    <reaction evidence="1">
        <text>ATP + protein L-histidine = ADP + protein N-phospho-L-histidine.</text>
        <dbReference type="EC" id="2.7.13.3"/>
    </reaction>
</comment>
<keyword evidence="4" id="KW-1133">Transmembrane helix</keyword>
<dbReference type="SMART" id="SM00388">
    <property type="entry name" value="HisKA"/>
    <property type="match status" value="1"/>
</dbReference>
<sequence length="548" mass="59942">MNSKQSVSLPTHGSQSSEQATRLFRIYNHYRLAICLLLIGLLFVEPGDLGIHFRAPELFRIGVVVYLSLNAFIALLLVAGAKPQPRHIVLSVTLDIIVLHGFVYCTSGIESGLANLVIVAVAAGNILTPSRIGTLYAALAAIGSLLLASWSTLALGDKADVIVRAGTLGILYFAAAFVLQSITRRMTRSEALASSRAQSILQLEQINQQIIQRMRTGILVVDRFGSIRLVNAAAEELLFGIPGGSLAKRSPKGQTLPLPLRARLDDWLKQSEHRATPFQASATAPLVQANFTQLDQDNGDLILVFVEDISKVTQQAQQMKLAALGRLTAGIAHEIRNPLGAISHAAQLMEESDHLDSGDLKMLDIIRRHSRRANGIIENVLDLSRRREARSELIEVKSWLPEFVADYQQTARNDADPQPVISLDIDDNVPQARFDPSQIDQVLVNLCDNGLRYSLNHSGAATLHIHGGVTSDGERAFIDVRDQGPGISREDRSSVFEPFFTTDKRGTGLGLYLARELCEANQAHLSLLNDDQPGCCFRITFAHPGRLI</sequence>
<dbReference type="PRINTS" id="PR00344">
    <property type="entry name" value="BCTRLSENSOR"/>
</dbReference>
<feature type="transmembrane region" description="Helical" evidence="4">
    <location>
        <begin position="135"/>
        <end position="155"/>
    </location>
</feature>
<dbReference type="EC" id="2.7.13.3" evidence="2"/>
<dbReference type="InterPro" id="IPR036097">
    <property type="entry name" value="HisK_dim/P_sf"/>
</dbReference>
<proteinExistence type="predicted"/>
<feature type="transmembrane region" description="Helical" evidence="4">
    <location>
        <begin position="59"/>
        <end position="81"/>
    </location>
</feature>
<reference evidence="6 7" key="1">
    <citation type="submission" date="2016-10" db="EMBL/GenBank/DDBJ databases">
        <authorList>
            <person name="de Groot N.N."/>
        </authorList>
    </citation>
    <scope>NUCLEOTIDE SEQUENCE [LARGE SCALE GENOMIC DNA]</scope>
    <source>
        <strain evidence="6 7">CGMCC 1.7059</strain>
    </source>
</reference>
<dbReference type="RefSeq" id="WP_342707451.1">
    <property type="nucleotide sequence ID" value="NZ_JBHIWV010000005.1"/>
</dbReference>
<dbReference type="SUPFAM" id="SSF47384">
    <property type="entry name" value="Homodimeric domain of signal transducing histidine kinase"/>
    <property type="match status" value="1"/>
</dbReference>
<evidence type="ECO:0000256" key="4">
    <source>
        <dbReference type="SAM" id="Phobius"/>
    </source>
</evidence>
<dbReference type="Gene3D" id="3.30.450.20">
    <property type="entry name" value="PAS domain"/>
    <property type="match status" value="1"/>
</dbReference>
<organism evidence="6 7">
    <name type="scientific">Marinobacter mobilis</name>
    <dbReference type="NCBI Taxonomy" id="488533"/>
    <lineage>
        <taxon>Bacteria</taxon>
        <taxon>Pseudomonadati</taxon>
        <taxon>Pseudomonadota</taxon>
        <taxon>Gammaproteobacteria</taxon>
        <taxon>Pseudomonadales</taxon>
        <taxon>Marinobacteraceae</taxon>
        <taxon>Marinobacter</taxon>
    </lineage>
</organism>
<dbReference type="InterPro" id="IPR003661">
    <property type="entry name" value="HisK_dim/P_dom"/>
</dbReference>
<feature type="transmembrane region" description="Helical" evidence="4">
    <location>
        <begin position="88"/>
        <end position="106"/>
    </location>
</feature>
<dbReference type="SUPFAM" id="SSF55874">
    <property type="entry name" value="ATPase domain of HSP90 chaperone/DNA topoisomerase II/histidine kinase"/>
    <property type="match status" value="1"/>
</dbReference>
<dbReference type="InterPro" id="IPR003594">
    <property type="entry name" value="HATPase_dom"/>
</dbReference>
<feature type="transmembrane region" description="Helical" evidence="4">
    <location>
        <begin position="32"/>
        <end position="53"/>
    </location>
</feature>
<dbReference type="EMBL" id="FNNE01000008">
    <property type="protein sequence ID" value="SDX37373.1"/>
    <property type="molecule type" value="Genomic_DNA"/>
</dbReference>
<keyword evidence="6" id="KW-0418">Kinase</keyword>
<dbReference type="Pfam" id="PF00512">
    <property type="entry name" value="HisKA"/>
    <property type="match status" value="1"/>
</dbReference>